<keyword evidence="1" id="KW-0472">Membrane</keyword>
<keyword evidence="1" id="KW-1133">Transmembrane helix</keyword>
<reference evidence="2 3" key="1">
    <citation type="submission" date="2015-09" db="EMBL/GenBank/DDBJ databases">
        <title>Identification and resolution of microdiversity through metagenomic sequencing of parallel consortia.</title>
        <authorList>
            <person name="Nelson W.C."/>
            <person name="Romine M.F."/>
            <person name="Lindemann S.R."/>
        </authorList>
    </citation>
    <scope>NUCLEOTIDE SEQUENCE [LARGE SCALE GENOMIC DNA]</scope>
    <source>
        <strain evidence="2">HL-49</strain>
    </source>
</reference>
<accession>A0A0P8A2G7</accession>
<dbReference type="Proteomes" id="UP000050421">
    <property type="component" value="Unassembled WGS sequence"/>
</dbReference>
<evidence type="ECO:0000313" key="2">
    <source>
        <dbReference type="EMBL" id="KPQ09372.1"/>
    </source>
</evidence>
<dbReference type="AlphaFoldDB" id="A0A0P8A2G7"/>
<evidence type="ECO:0000313" key="3">
    <source>
        <dbReference type="Proteomes" id="UP000050421"/>
    </source>
</evidence>
<protein>
    <submittedName>
        <fullName evidence="2">Uncharacterized protein</fullName>
    </submittedName>
</protein>
<proteinExistence type="predicted"/>
<keyword evidence="1" id="KW-0812">Transmembrane</keyword>
<sequence>MKTKECPSCAMEIDAKAAICPICKYEFPKRSPWITWVAILLLIVWVLTYIL</sequence>
<comment type="caution">
    <text evidence="2">The sequence shown here is derived from an EMBL/GenBank/DDBJ whole genome shotgun (WGS) entry which is preliminary data.</text>
</comment>
<feature type="transmembrane region" description="Helical" evidence="1">
    <location>
        <begin position="33"/>
        <end position="50"/>
    </location>
</feature>
<gene>
    <name evidence="2" type="ORF">HLUCCX10_16345</name>
</gene>
<evidence type="ECO:0000256" key="1">
    <source>
        <dbReference type="SAM" id="Phobius"/>
    </source>
</evidence>
<dbReference type="PATRIC" id="fig|1305737.6.peg.267"/>
<organism evidence="2 3">
    <name type="scientific">Algoriphagus marincola HL-49</name>
    <dbReference type="NCBI Taxonomy" id="1305737"/>
    <lineage>
        <taxon>Bacteria</taxon>
        <taxon>Pseudomonadati</taxon>
        <taxon>Bacteroidota</taxon>
        <taxon>Cytophagia</taxon>
        <taxon>Cytophagales</taxon>
        <taxon>Cyclobacteriaceae</taxon>
        <taxon>Algoriphagus</taxon>
    </lineage>
</organism>
<name>A0A0P8A2G7_9BACT</name>
<dbReference type="OrthoDB" id="966130at2"/>
<dbReference type="EMBL" id="LJXT01000144">
    <property type="protein sequence ID" value="KPQ09372.1"/>
    <property type="molecule type" value="Genomic_DNA"/>
</dbReference>